<dbReference type="STRING" id="51028.A0A0N4VBK1"/>
<dbReference type="PANTHER" id="PTHR44156">
    <property type="entry name" value="SUPERNUMERARY LIMBS, ISOFORM B-RELATED"/>
    <property type="match status" value="1"/>
</dbReference>
<evidence type="ECO:0000256" key="4">
    <source>
        <dbReference type="SAM" id="MobiDB-lite"/>
    </source>
</evidence>
<feature type="region of interest" description="Disordered" evidence="4">
    <location>
        <begin position="1"/>
        <end position="32"/>
    </location>
</feature>
<protein>
    <submittedName>
        <fullName evidence="8">F-box domain-containing protein</fullName>
    </submittedName>
</protein>
<dbReference type="AlphaFoldDB" id="A0A0N4VBK1"/>
<dbReference type="InterPro" id="IPR015943">
    <property type="entry name" value="WD40/YVTN_repeat-like_dom_sf"/>
</dbReference>
<evidence type="ECO:0000313" key="7">
    <source>
        <dbReference type="Proteomes" id="UP000274131"/>
    </source>
</evidence>
<dbReference type="WBParaSite" id="EVEC_0000790901-mRNA-1">
    <property type="protein sequence ID" value="EVEC_0000790901-mRNA-1"/>
    <property type="gene ID" value="EVEC_0000790901"/>
</dbReference>
<dbReference type="EMBL" id="UXUI01008904">
    <property type="protein sequence ID" value="VDD92642.1"/>
    <property type="molecule type" value="Genomic_DNA"/>
</dbReference>
<dbReference type="PRINTS" id="PR00320">
    <property type="entry name" value="GPROTEINBRPT"/>
</dbReference>
<organism evidence="8">
    <name type="scientific">Enterobius vermicularis</name>
    <name type="common">Human pinworm</name>
    <dbReference type="NCBI Taxonomy" id="51028"/>
    <lineage>
        <taxon>Eukaryota</taxon>
        <taxon>Metazoa</taxon>
        <taxon>Ecdysozoa</taxon>
        <taxon>Nematoda</taxon>
        <taxon>Chromadorea</taxon>
        <taxon>Rhabditida</taxon>
        <taxon>Spirurina</taxon>
        <taxon>Oxyuridomorpha</taxon>
        <taxon>Oxyuroidea</taxon>
        <taxon>Oxyuridae</taxon>
        <taxon>Enterobius</taxon>
    </lineage>
</organism>
<proteinExistence type="predicted"/>
<dbReference type="InterPro" id="IPR001810">
    <property type="entry name" value="F-box_dom"/>
</dbReference>
<dbReference type="InterPro" id="IPR036047">
    <property type="entry name" value="F-box-like_dom_sf"/>
</dbReference>
<feature type="repeat" description="WD" evidence="3">
    <location>
        <begin position="205"/>
        <end position="244"/>
    </location>
</feature>
<gene>
    <name evidence="6" type="ORF">EVEC_LOCUS7393</name>
</gene>
<evidence type="ECO:0000256" key="3">
    <source>
        <dbReference type="PROSITE-ProRule" id="PRU00221"/>
    </source>
</evidence>
<dbReference type="Proteomes" id="UP000274131">
    <property type="component" value="Unassembled WGS sequence"/>
</dbReference>
<accession>A0A0N4VBK1</accession>
<feature type="repeat" description="WD" evidence="3">
    <location>
        <begin position="253"/>
        <end position="284"/>
    </location>
</feature>
<dbReference type="CDD" id="cd00200">
    <property type="entry name" value="WD40"/>
    <property type="match status" value="1"/>
</dbReference>
<dbReference type="SUPFAM" id="SSF50978">
    <property type="entry name" value="WD40 repeat-like"/>
    <property type="match status" value="1"/>
</dbReference>
<dbReference type="SMART" id="SM00320">
    <property type="entry name" value="WD40"/>
    <property type="match status" value="7"/>
</dbReference>
<dbReference type="Gene3D" id="1.20.1280.50">
    <property type="match status" value="1"/>
</dbReference>
<dbReference type="Pfam" id="PF00400">
    <property type="entry name" value="WD40"/>
    <property type="match status" value="7"/>
</dbReference>
<dbReference type="Pfam" id="PF12937">
    <property type="entry name" value="F-box-like"/>
    <property type="match status" value="1"/>
</dbReference>
<evidence type="ECO:0000256" key="2">
    <source>
        <dbReference type="ARBA" id="ARBA00022737"/>
    </source>
</evidence>
<dbReference type="Gene3D" id="2.130.10.10">
    <property type="entry name" value="YVTN repeat-like/Quinoprotein amine dehydrogenase"/>
    <property type="match status" value="3"/>
</dbReference>
<dbReference type="CDD" id="cd09917">
    <property type="entry name" value="F-box_SF"/>
    <property type="match status" value="1"/>
</dbReference>
<dbReference type="PROSITE" id="PS50082">
    <property type="entry name" value="WD_REPEATS_2"/>
    <property type="match status" value="7"/>
</dbReference>
<reference evidence="8" key="1">
    <citation type="submission" date="2017-02" db="UniProtKB">
        <authorList>
            <consortium name="WormBaseParasite"/>
        </authorList>
    </citation>
    <scope>IDENTIFICATION</scope>
</reference>
<keyword evidence="2" id="KW-0677">Repeat</keyword>
<dbReference type="InterPro" id="IPR001680">
    <property type="entry name" value="WD40_rpt"/>
</dbReference>
<dbReference type="SUPFAM" id="SSF81383">
    <property type="entry name" value="F-box domain"/>
    <property type="match status" value="1"/>
</dbReference>
<dbReference type="SMART" id="SM00256">
    <property type="entry name" value="FBOX"/>
    <property type="match status" value="1"/>
</dbReference>
<keyword evidence="1 3" id="KW-0853">WD repeat</keyword>
<feature type="repeat" description="WD" evidence="3">
    <location>
        <begin position="425"/>
        <end position="464"/>
    </location>
</feature>
<dbReference type="PROSITE" id="PS50294">
    <property type="entry name" value="WD_REPEATS_REGION"/>
    <property type="match status" value="5"/>
</dbReference>
<dbReference type="InterPro" id="IPR019775">
    <property type="entry name" value="WD40_repeat_CS"/>
</dbReference>
<feature type="repeat" description="WD" evidence="3">
    <location>
        <begin position="339"/>
        <end position="378"/>
    </location>
</feature>
<dbReference type="OrthoDB" id="19711at2759"/>
<dbReference type="InterPro" id="IPR020472">
    <property type="entry name" value="WD40_PAC1"/>
</dbReference>
<dbReference type="InterPro" id="IPR053299">
    <property type="entry name" value="ASTRA_WD_repeat"/>
</dbReference>
<feature type="domain" description="F-box" evidence="5">
    <location>
        <begin position="104"/>
        <end position="150"/>
    </location>
</feature>
<dbReference type="InterPro" id="IPR036322">
    <property type="entry name" value="WD40_repeat_dom_sf"/>
</dbReference>
<feature type="repeat" description="WD" evidence="3">
    <location>
        <begin position="465"/>
        <end position="499"/>
    </location>
</feature>
<evidence type="ECO:0000313" key="8">
    <source>
        <dbReference type="WBParaSite" id="EVEC_0000790901-mRNA-1"/>
    </source>
</evidence>
<evidence type="ECO:0000259" key="5">
    <source>
        <dbReference type="PROSITE" id="PS50181"/>
    </source>
</evidence>
<name>A0A0N4VBK1_ENTVE</name>
<dbReference type="PROSITE" id="PS00678">
    <property type="entry name" value="WD_REPEATS_1"/>
    <property type="match status" value="5"/>
</dbReference>
<dbReference type="PROSITE" id="PS50181">
    <property type="entry name" value="FBOX"/>
    <property type="match status" value="1"/>
</dbReference>
<dbReference type="FunFam" id="2.130.10.10:FF:001203">
    <property type="entry name" value="F-box/WD repeat-containing protein 1A"/>
    <property type="match status" value="1"/>
</dbReference>
<evidence type="ECO:0000313" key="6">
    <source>
        <dbReference type="EMBL" id="VDD92642.1"/>
    </source>
</evidence>
<reference evidence="6 7" key="2">
    <citation type="submission" date="2018-10" db="EMBL/GenBank/DDBJ databases">
        <authorList>
            <consortium name="Pathogen Informatics"/>
        </authorList>
    </citation>
    <scope>NUCLEOTIDE SEQUENCE [LARGE SCALE GENOMIC DNA]</scope>
</reference>
<feature type="repeat" description="WD" evidence="3">
    <location>
        <begin position="380"/>
        <end position="419"/>
    </location>
</feature>
<evidence type="ECO:0000256" key="1">
    <source>
        <dbReference type="ARBA" id="ARBA00022574"/>
    </source>
</evidence>
<keyword evidence="7" id="KW-1185">Reference proteome</keyword>
<feature type="repeat" description="WD" evidence="3">
    <location>
        <begin position="299"/>
        <end position="338"/>
    </location>
</feature>
<sequence length="499" mass="56454">MEASDLNQEGLSAVSKSSNDPCHETLVSSAKKQRVTSSIPLYNKSAQSDDEIVQAFRSLLRKSTTEQKNILLWELLCLCDTSNLDYASSLVEEMRRRRAEISNTDPFARLPPLVVLRILHFVDPRTLCNCLRVCRTWKELCSIPYVWKELCLQRPTFRMCSEEAEQRQLQRHTSSDGTVHWKEAFSERYRLYSNWHAGRCVVRTFQGHSQGISCVQFDNERIVSGSSDGTIRLWDIRDRRTATIHGRLGTMTLTGHSDIVRCLHLNGSRLASGSNDCTIKIWNLAVNTTWSSIACRQTMVGHTNFVRCLQMEDDRLTSGSYDHLLKVWSVTTGQCKETLSGHTGGVLCLQSDGSKLVSGSADLSIKCWDERSSTCVMTLHNAHEDAVTCLRFDNQRIVSGSVDRTIKMWDVRTGRCISTLGWKLSEGHTGVVRCLQVDVWRLVSAADDRTIKVWNLNTAKRLCTLRSHTDGVTCLQFNDQQIVSGSYDRTVKLWDFSVG</sequence>